<reference evidence="1" key="2">
    <citation type="submission" date="2023-06" db="EMBL/GenBank/DDBJ databases">
        <authorList>
            <consortium name="Lawrence Berkeley National Laboratory"/>
            <person name="Haridas S."/>
            <person name="Hensen N."/>
            <person name="Bonometti L."/>
            <person name="Westerberg I."/>
            <person name="Brannstrom I.O."/>
            <person name="Guillou S."/>
            <person name="Cros-Aarteil S."/>
            <person name="Calhoun S."/>
            <person name="Kuo A."/>
            <person name="Mondo S."/>
            <person name="Pangilinan J."/>
            <person name="Riley R."/>
            <person name="Labutti K."/>
            <person name="Andreopoulos B."/>
            <person name="Lipzen A."/>
            <person name="Chen C."/>
            <person name="Yanf M."/>
            <person name="Daum C."/>
            <person name="Ng V."/>
            <person name="Clum A."/>
            <person name="Steindorff A."/>
            <person name="Ohm R."/>
            <person name="Martin F."/>
            <person name="Silar P."/>
            <person name="Natvig D."/>
            <person name="Lalanne C."/>
            <person name="Gautier V."/>
            <person name="Ament-Velasquez S.L."/>
            <person name="Kruys A."/>
            <person name="Hutchinson M.I."/>
            <person name="Powell A.J."/>
            <person name="Barry K."/>
            <person name="Miller A.N."/>
            <person name="Grigoriev I.V."/>
            <person name="Debuchy R."/>
            <person name="Gladieux P."/>
            <person name="Thoren M.H."/>
            <person name="Johannesson H."/>
        </authorList>
    </citation>
    <scope>NUCLEOTIDE SEQUENCE</scope>
    <source>
        <strain evidence="1">CBS 955.72</strain>
    </source>
</reference>
<comment type="caution">
    <text evidence="1">The sequence shown here is derived from an EMBL/GenBank/DDBJ whole genome shotgun (WGS) entry which is preliminary data.</text>
</comment>
<accession>A0AAJ0HH04</accession>
<gene>
    <name evidence="1" type="ORF">B0T25DRAFT_181484</name>
</gene>
<sequence length="168" mass="18123">MLGPGFLPYLVLIAVTDLRFLGVIACRRARLWRDALSASHLTDRYGSLPRPTPVSCQFWHSSSSMASGTALYTYPSSALLYSTAKGSSWCDGHRRTTKAESGLMCCSHSVAAMALIRLGGLFPRPVDMSRHAPTEGGRSHEVQQMPLFAPLAVGAKGRRGVLSMPDTA</sequence>
<dbReference type="AlphaFoldDB" id="A0AAJ0HH04"/>
<reference evidence="1" key="1">
    <citation type="journal article" date="2023" name="Mol. Phylogenet. Evol.">
        <title>Genome-scale phylogeny and comparative genomics of the fungal order Sordariales.</title>
        <authorList>
            <person name="Hensen N."/>
            <person name="Bonometti L."/>
            <person name="Westerberg I."/>
            <person name="Brannstrom I.O."/>
            <person name="Guillou S."/>
            <person name="Cros-Aarteil S."/>
            <person name="Calhoun S."/>
            <person name="Haridas S."/>
            <person name="Kuo A."/>
            <person name="Mondo S."/>
            <person name="Pangilinan J."/>
            <person name="Riley R."/>
            <person name="LaButti K."/>
            <person name="Andreopoulos B."/>
            <person name="Lipzen A."/>
            <person name="Chen C."/>
            <person name="Yan M."/>
            <person name="Daum C."/>
            <person name="Ng V."/>
            <person name="Clum A."/>
            <person name="Steindorff A."/>
            <person name="Ohm R.A."/>
            <person name="Martin F."/>
            <person name="Silar P."/>
            <person name="Natvig D.O."/>
            <person name="Lalanne C."/>
            <person name="Gautier V."/>
            <person name="Ament-Velasquez S.L."/>
            <person name="Kruys A."/>
            <person name="Hutchinson M.I."/>
            <person name="Powell A.J."/>
            <person name="Barry K."/>
            <person name="Miller A.N."/>
            <person name="Grigoriev I.V."/>
            <person name="Debuchy R."/>
            <person name="Gladieux P."/>
            <person name="Hiltunen Thoren M."/>
            <person name="Johannesson H."/>
        </authorList>
    </citation>
    <scope>NUCLEOTIDE SEQUENCE</scope>
    <source>
        <strain evidence="1">CBS 955.72</strain>
    </source>
</reference>
<organism evidence="1 2">
    <name type="scientific">Lasiosphaeria hispida</name>
    <dbReference type="NCBI Taxonomy" id="260671"/>
    <lineage>
        <taxon>Eukaryota</taxon>
        <taxon>Fungi</taxon>
        <taxon>Dikarya</taxon>
        <taxon>Ascomycota</taxon>
        <taxon>Pezizomycotina</taxon>
        <taxon>Sordariomycetes</taxon>
        <taxon>Sordariomycetidae</taxon>
        <taxon>Sordariales</taxon>
        <taxon>Lasiosphaeriaceae</taxon>
        <taxon>Lasiosphaeria</taxon>
    </lineage>
</organism>
<evidence type="ECO:0000313" key="1">
    <source>
        <dbReference type="EMBL" id="KAK3352295.1"/>
    </source>
</evidence>
<dbReference type="EMBL" id="JAUIQD010000004">
    <property type="protein sequence ID" value="KAK3352295.1"/>
    <property type="molecule type" value="Genomic_DNA"/>
</dbReference>
<keyword evidence="2" id="KW-1185">Reference proteome</keyword>
<protein>
    <submittedName>
        <fullName evidence="1">Uncharacterized protein</fullName>
    </submittedName>
</protein>
<dbReference type="Proteomes" id="UP001275084">
    <property type="component" value="Unassembled WGS sequence"/>
</dbReference>
<proteinExistence type="predicted"/>
<evidence type="ECO:0000313" key="2">
    <source>
        <dbReference type="Proteomes" id="UP001275084"/>
    </source>
</evidence>
<name>A0AAJ0HH04_9PEZI</name>